<sequence length="124" mass="13713">MSWLAELLSRNSSDPRERLELGQTLVAALQTQPLPPDSKLLNDLCDVIFQWLAGSNFKVSLLALEAMDVGATASGPVLVPYLIDRFSNIIDSWSLEKIVAAMAHRVWHVRCGGMHVFARIAALR</sequence>
<dbReference type="Proteomes" id="UP001177023">
    <property type="component" value="Unassembled WGS sequence"/>
</dbReference>
<accession>A0AA36CGW6</accession>
<reference evidence="1" key="1">
    <citation type="submission" date="2023-06" db="EMBL/GenBank/DDBJ databases">
        <authorList>
            <person name="Delattre M."/>
        </authorList>
    </citation>
    <scope>NUCLEOTIDE SEQUENCE</scope>
    <source>
        <strain evidence="1">AF72</strain>
    </source>
</reference>
<dbReference type="InterPro" id="IPR011989">
    <property type="entry name" value="ARM-like"/>
</dbReference>
<organism evidence="1 2">
    <name type="scientific">Mesorhabditis spiculigera</name>
    <dbReference type="NCBI Taxonomy" id="96644"/>
    <lineage>
        <taxon>Eukaryota</taxon>
        <taxon>Metazoa</taxon>
        <taxon>Ecdysozoa</taxon>
        <taxon>Nematoda</taxon>
        <taxon>Chromadorea</taxon>
        <taxon>Rhabditida</taxon>
        <taxon>Rhabditina</taxon>
        <taxon>Rhabditomorpha</taxon>
        <taxon>Rhabditoidea</taxon>
        <taxon>Rhabditidae</taxon>
        <taxon>Mesorhabditinae</taxon>
        <taxon>Mesorhabditis</taxon>
    </lineage>
</organism>
<feature type="non-terminal residue" evidence="1">
    <location>
        <position position="1"/>
    </location>
</feature>
<gene>
    <name evidence="1" type="ORF">MSPICULIGERA_LOCUS7311</name>
</gene>
<evidence type="ECO:0000313" key="1">
    <source>
        <dbReference type="EMBL" id="CAJ0568799.1"/>
    </source>
</evidence>
<dbReference type="SUPFAM" id="SSF48371">
    <property type="entry name" value="ARM repeat"/>
    <property type="match status" value="1"/>
</dbReference>
<dbReference type="InterPro" id="IPR016024">
    <property type="entry name" value="ARM-type_fold"/>
</dbReference>
<comment type="caution">
    <text evidence="1">The sequence shown here is derived from an EMBL/GenBank/DDBJ whole genome shotgun (WGS) entry which is preliminary data.</text>
</comment>
<dbReference type="Gene3D" id="1.25.10.10">
    <property type="entry name" value="Leucine-rich Repeat Variant"/>
    <property type="match status" value="1"/>
</dbReference>
<evidence type="ECO:0000313" key="2">
    <source>
        <dbReference type="Proteomes" id="UP001177023"/>
    </source>
</evidence>
<protein>
    <submittedName>
        <fullName evidence="1">Uncharacterized protein</fullName>
    </submittedName>
</protein>
<name>A0AA36CGW6_9BILA</name>
<dbReference type="EMBL" id="CATQJA010001836">
    <property type="protein sequence ID" value="CAJ0568799.1"/>
    <property type="molecule type" value="Genomic_DNA"/>
</dbReference>
<dbReference type="AlphaFoldDB" id="A0AA36CGW6"/>
<keyword evidence="2" id="KW-1185">Reference proteome</keyword>
<proteinExistence type="predicted"/>